<feature type="compositionally biased region" description="Low complexity" evidence="1">
    <location>
        <begin position="141"/>
        <end position="157"/>
    </location>
</feature>
<accession>A0AAJ6Z9X5</accession>
<dbReference type="RefSeq" id="XP_013168055.1">
    <property type="nucleotide sequence ID" value="XM_013312601.1"/>
</dbReference>
<gene>
    <name evidence="2" type="primary">LOC106118043</name>
</gene>
<proteinExistence type="predicted"/>
<organism evidence="2">
    <name type="scientific">Papilio xuthus</name>
    <name type="common">Asian swallowtail butterfly</name>
    <dbReference type="NCBI Taxonomy" id="66420"/>
    <lineage>
        <taxon>Eukaryota</taxon>
        <taxon>Metazoa</taxon>
        <taxon>Ecdysozoa</taxon>
        <taxon>Arthropoda</taxon>
        <taxon>Hexapoda</taxon>
        <taxon>Insecta</taxon>
        <taxon>Pterygota</taxon>
        <taxon>Neoptera</taxon>
        <taxon>Endopterygota</taxon>
        <taxon>Lepidoptera</taxon>
        <taxon>Glossata</taxon>
        <taxon>Ditrysia</taxon>
        <taxon>Papilionoidea</taxon>
        <taxon>Papilionidae</taxon>
        <taxon>Papilioninae</taxon>
        <taxon>Papilio</taxon>
    </lineage>
</organism>
<feature type="compositionally biased region" description="Acidic residues" evidence="1">
    <location>
        <begin position="186"/>
        <end position="215"/>
    </location>
</feature>
<feature type="region of interest" description="Disordered" evidence="1">
    <location>
        <begin position="122"/>
        <end position="217"/>
    </location>
</feature>
<reference evidence="2" key="1">
    <citation type="submission" date="2025-08" db="UniProtKB">
        <authorList>
            <consortium name="RefSeq"/>
        </authorList>
    </citation>
    <scope>IDENTIFICATION</scope>
</reference>
<dbReference type="GeneID" id="106118043"/>
<feature type="compositionally biased region" description="Basic and acidic residues" evidence="1">
    <location>
        <begin position="161"/>
        <end position="176"/>
    </location>
</feature>
<dbReference type="Proteomes" id="UP000694872">
    <property type="component" value="Unplaced"/>
</dbReference>
<dbReference type="AlphaFoldDB" id="A0AAJ6Z9X5"/>
<feature type="compositionally biased region" description="Acidic residues" evidence="1">
    <location>
        <begin position="122"/>
        <end position="137"/>
    </location>
</feature>
<protein>
    <submittedName>
        <fullName evidence="2">Uncharacterized protein LOC106118043 isoform X1</fullName>
    </submittedName>
</protein>
<dbReference type="KEGG" id="pxu:106118043"/>
<evidence type="ECO:0000256" key="1">
    <source>
        <dbReference type="SAM" id="MobiDB-lite"/>
    </source>
</evidence>
<sequence>MYLFYKMDIILSSNFATSWWAAHRCQISENDFENVDIPNICEEVRRCLAGGTGREGSSLLRLGWPAGAGGGREGSGKLPLGPAAALLHGAALLLLHKAKHTLQDTFELTQKIMLKNYQIDSDCGDSEEESDEHEDSEIERSSLSSVSSSSKRSADTSNDLELSKRVRTSEVSEKESVSSNVSDASYCDELDNDSEENEDNDSQSSSQEEEDDYVEVEDRGVQTCGCGFDPGLKLGVMLLYDDHTQPIPSKILISSINPRANL</sequence>
<evidence type="ECO:0000313" key="2">
    <source>
        <dbReference type="RefSeq" id="XP_013168055.1"/>
    </source>
</evidence>
<name>A0AAJ6Z9X5_PAPXU</name>